<dbReference type="EC" id="7.4.2.8" evidence="15"/>
<dbReference type="InterPro" id="IPR004027">
    <property type="entry name" value="SEC_C_motif"/>
</dbReference>
<evidence type="ECO:0000256" key="12">
    <source>
        <dbReference type="ARBA" id="ARBA00022967"/>
    </source>
</evidence>
<dbReference type="GO" id="GO:0046872">
    <property type="term" value="F:metal ion binding"/>
    <property type="evidence" value="ECO:0007669"/>
    <property type="project" value="UniProtKB-KW"/>
</dbReference>
<dbReference type="Pfam" id="PF01043">
    <property type="entry name" value="SecA_PP_bind"/>
    <property type="match status" value="1"/>
</dbReference>
<evidence type="ECO:0000256" key="5">
    <source>
        <dbReference type="ARBA" id="ARBA00022490"/>
    </source>
</evidence>
<evidence type="ECO:0000313" key="19">
    <source>
        <dbReference type="EMBL" id="UTO55785.1"/>
    </source>
</evidence>
<dbReference type="GO" id="GO:0006605">
    <property type="term" value="P:protein targeting"/>
    <property type="evidence" value="ECO:0007669"/>
    <property type="project" value="UniProtKB-UniRule"/>
</dbReference>
<comment type="similarity">
    <text evidence="2 15">Belongs to the SecA family.</text>
</comment>
<keyword evidence="11 15" id="KW-0653">Protein transport</keyword>
<dbReference type="Proteomes" id="UP001059822">
    <property type="component" value="Chromosome"/>
</dbReference>
<evidence type="ECO:0000256" key="8">
    <source>
        <dbReference type="ARBA" id="ARBA00022741"/>
    </source>
</evidence>
<dbReference type="NCBIfam" id="NF009538">
    <property type="entry name" value="PRK12904.1"/>
    <property type="match status" value="1"/>
</dbReference>
<keyword evidence="5 15" id="KW-0963">Cytoplasm</keyword>
<comment type="function">
    <text evidence="15">Part of the Sec protein translocase complex. Interacts with the SecYEG preprotein conducting channel. Has a central role in coupling the hydrolysis of ATP to the transfer of proteins into and across the cell membrane, serving both as a receptor for the preprotein-SecB complex and as an ATP-driven molecular motor driving the stepwise translocation of polypeptide chains across the membrane.</text>
</comment>
<dbReference type="GO" id="GO:0043952">
    <property type="term" value="P:protein transport by the Sec complex"/>
    <property type="evidence" value="ECO:0007669"/>
    <property type="project" value="UniProtKB-ARBA"/>
</dbReference>
<dbReference type="InterPro" id="IPR014001">
    <property type="entry name" value="Helicase_ATP-bd"/>
</dbReference>
<dbReference type="Pfam" id="PF02810">
    <property type="entry name" value="SEC-C"/>
    <property type="match status" value="1"/>
</dbReference>
<keyword evidence="9" id="KW-0862">Zinc</keyword>
<dbReference type="SMART" id="SM00958">
    <property type="entry name" value="SecA_PP_bind"/>
    <property type="match status" value="1"/>
</dbReference>
<dbReference type="InterPro" id="IPR011116">
    <property type="entry name" value="SecA_Wing/Scaffold"/>
</dbReference>
<dbReference type="PANTHER" id="PTHR30612:SF0">
    <property type="entry name" value="CHLOROPLAST PROTEIN-TRANSPORTING ATPASE"/>
    <property type="match status" value="1"/>
</dbReference>
<evidence type="ECO:0000256" key="2">
    <source>
        <dbReference type="ARBA" id="ARBA00007650"/>
    </source>
</evidence>
<dbReference type="PROSITE" id="PS51192">
    <property type="entry name" value="HELICASE_ATP_BIND_1"/>
    <property type="match status" value="1"/>
</dbReference>
<dbReference type="CDD" id="cd17928">
    <property type="entry name" value="DEXDc_SecA"/>
    <property type="match status" value="1"/>
</dbReference>
<evidence type="ECO:0000256" key="4">
    <source>
        <dbReference type="ARBA" id="ARBA00022475"/>
    </source>
</evidence>
<keyword evidence="7" id="KW-0479">Metal-binding</keyword>
<feature type="binding site" evidence="15">
    <location>
        <begin position="104"/>
        <end position="108"/>
    </location>
    <ligand>
        <name>ATP</name>
        <dbReference type="ChEBI" id="CHEBI:30616"/>
    </ligand>
</feature>
<dbReference type="InterPro" id="IPR014018">
    <property type="entry name" value="SecA_motor_DEAD"/>
</dbReference>
<dbReference type="RefSeq" id="WP_218193697.1">
    <property type="nucleotide sequence ID" value="NZ_CP054597.1"/>
</dbReference>
<dbReference type="FunFam" id="3.40.50.300:FF:000113">
    <property type="entry name" value="Preprotein translocase subunit SecA"/>
    <property type="match status" value="1"/>
</dbReference>
<dbReference type="PROSITE" id="PS51194">
    <property type="entry name" value="HELICASE_CTER"/>
    <property type="match status" value="1"/>
</dbReference>
<accession>A0A9Q9C130</accession>
<dbReference type="InterPro" id="IPR011130">
    <property type="entry name" value="SecA_preprotein_X-link_dom"/>
</dbReference>
<evidence type="ECO:0000313" key="20">
    <source>
        <dbReference type="EMBL" id="UTO56700.1"/>
    </source>
</evidence>
<evidence type="ECO:0000256" key="10">
    <source>
        <dbReference type="ARBA" id="ARBA00022840"/>
    </source>
</evidence>
<dbReference type="InterPro" id="IPR000185">
    <property type="entry name" value="SecA"/>
</dbReference>
<feature type="domain" description="Helicase C-terminal" evidence="17">
    <location>
        <begin position="424"/>
        <end position="628"/>
    </location>
</feature>
<dbReference type="Pfam" id="PF07517">
    <property type="entry name" value="SecA_DEAD"/>
    <property type="match status" value="1"/>
</dbReference>
<evidence type="ECO:0000313" key="22">
    <source>
        <dbReference type="Proteomes" id="UP001059985"/>
    </source>
</evidence>
<evidence type="ECO:0000256" key="15">
    <source>
        <dbReference type="HAMAP-Rule" id="MF_01382"/>
    </source>
</evidence>
<evidence type="ECO:0000259" key="18">
    <source>
        <dbReference type="PROSITE" id="PS51196"/>
    </source>
</evidence>
<dbReference type="GO" id="GO:0031522">
    <property type="term" value="C:cell envelope Sec protein transport complex"/>
    <property type="evidence" value="ECO:0007669"/>
    <property type="project" value="TreeGrafter"/>
</dbReference>
<evidence type="ECO:0000256" key="11">
    <source>
        <dbReference type="ARBA" id="ARBA00022927"/>
    </source>
</evidence>
<evidence type="ECO:0000256" key="14">
    <source>
        <dbReference type="ARBA" id="ARBA00023136"/>
    </source>
</evidence>
<dbReference type="GO" id="GO:0065002">
    <property type="term" value="P:intracellular protein transmembrane transport"/>
    <property type="evidence" value="ECO:0007669"/>
    <property type="project" value="UniProtKB-UniRule"/>
</dbReference>
<keyword evidence="6" id="KW-0997">Cell inner membrane</keyword>
<dbReference type="SMART" id="SM00487">
    <property type="entry name" value="DEXDc"/>
    <property type="match status" value="1"/>
</dbReference>
<keyword evidence="10 15" id="KW-0067">ATP-binding</keyword>
<organism evidence="19 21">
    <name type="scientific">Neoehrlichia mikurensis</name>
    <dbReference type="NCBI Taxonomy" id="89586"/>
    <lineage>
        <taxon>Bacteria</taxon>
        <taxon>Pseudomonadati</taxon>
        <taxon>Pseudomonadota</taxon>
        <taxon>Alphaproteobacteria</taxon>
        <taxon>Rickettsiales</taxon>
        <taxon>Anaplasmataceae</taxon>
        <taxon>Candidatus Neoehrlichia</taxon>
    </lineage>
</organism>
<evidence type="ECO:0000256" key="3">
    <source>
        <dbReference type="ARBA" id="ARBA00022448"/>
    </source>
</evidence>
<evidence type="ECO:0000259" key="17">
    <source>
        <dbReference type="PROSITE" id="PS51194"/>
    </source>
</evidence>
<keyword evidence="12 15" id="KW-1278">Translocase</keyword>
<comment type="subcellular location">
    <subcellularLocation>
        <location evidence="15">Cell membrane</location>
        <topology evidence="15">Peripheral membrane protein</topology>
        <orientation evidence="15">Cytoplasmic side</orientation>
    </subcellularLocation>
    <subcellularLocation>
        <location evidence="15">Cytoplasm</location>
    </subcellularLocation>
    <text evidence="15">Distribution is 50-50.</text>
</comment>
<protein>
    <recommendedName>
        <fullName evidence="15">Protein translocase subunit SecA</fullName>
        <ecNumber evidence="15">7.4.2.8</ecNumber>
    </recommendedName>
</protein>
<dbReference type="GO" id="GO:0017038">
    <property type="term" value="P:protein import"/>
    <property type="evidence" value="ECO:0007669"/>
    <property type="project" value="InterPro"/>
</dbReference>
<evidence type="ECO:0000259" key="16">
    <source>
        <dbReference type="PROSITE" id="PS51192"/>
    </source>
</evidence>
<dbReference type="PROSITE" id="PS51196">
    <property type="entry name" value="SECA_MOTOR_DEAD"/>
    <property type="match status" value="1"/>
</dbReference>
<feature type="binding site" evidence="15">
    <location>
        <position position="499"/>
    </location>
    <ligand>
        <name>ATP</name>
        <dbReference type="ChEBI" id="CHEBI:30616"/>
    </ligand>
</feature>
<dbReference type="AlphaFoldDB" id="A0A9Q9C130"/>
<dbReference type="GO" id="GO:0008564">
    <property type="term" value="F:protein-exporting ATPase activity"/>
    <property type="evidence" value="ECO:0007669"/>
    <property type="project" value="UniProtKB-EC"/>
</dbReference>
<feature type="binding site" evidence="15">
    <location>
        <position position="86"/>
    </location>
    <ligand>
        <name>ATP</name>
        <dbReference type="ChEBI" id="CHEBI:30616"/>
    </ligand>
</feature>
<evidence type="ECO:0000256" key="13">
    <source>
        <dbReference type="ARBA" id="ARBA00023010"/>
    </source>
</evidence>
<dbReference type="InterPro" id="IPR011115">
    <property type="entry name" value="SecA_DEAD"/>
</dbReference>
<dbReference type="EMBL" id="CP089285">
    <property type="protein sequence ID" value="UTO56700.1"/>
    <property type="molecule type" value="Genomic_DNA"/>
</dbReference>
<dbReference type="InterPro" id="IPR044722">
    <property type="entry name" value="SecA_SF2_C"/>
</dbReference>
<comment type="catalytic activity">
    <reaction evidence="15">
        <text>ATP + H2O + cellular proteinSide 1 = ADP + phosphate + cellular proteinSide 2.</text>
        <dbReference type="EC" id="7.4.2.8"/>
    </reaction>
</comment>
<proteinExistence type="inferred from homology"/>
<keyword evidence="22" id="KW-1185">Reference proteome</keyword>
<dbReference type="InterPro" id="IPR001650">
    <property type="entry name" value="Helicase_C-like"/>
</dbReference>
<dbReference type="Pfam" id="PF21090">
    <property type="entry name" value="P-loop_SecA"/>
    <property type="match status" value="1"/>
</dbReference>
<dbReference type="SMART" id="SM00957">
    <property type="entry name" value="SecA_DEAD"/>
    <property type="match status" value="1"/>
</dbReference>
<dbReference type="PROSITE" id="PS01312">
    <property type="entry name" value="SECA"/>
    <property type="match status" value="1"/>
</dbReference>
<evidence type="ECO:0000313" key="21">
    <source>
        <dbReference type="Proteomes" id="UP001059822"/>
    </source>
</evidence>
<comment type="subunit">
    <text evidence="15">Monomer and homodimer. Part of the essential Sec protein translocation apparatus which comprises SecA, SecYEG and auxiliary proteins SecDF-YajC and YidC.</text>
</comment>
<sequence>MLSIIQRLFKSSHYNSIKAFQKIVSEINAIEKSLESISDELLYAKTSEFKELLKKGKTLDDILVQAFAVVREAAKRTLNMRHFDVQLIGGITLHKGMIAEMKTGEGKTLVATLAAYLNALEENGVHIVTVNDYLAKRDSEWMGKLYKALNITVGCITSNTSDEERRNAYKCDILYSTNNELGFDYLRDNMKFTRDEMVQRSFNYAIVDEVDSILIDEARTPLIISGQIEQNNDIYKQIDKLIYNLEDEDYELDEKNKSVFLTESGTTKIEKLLLSHQLISADSALYDTSNIVMMHYINQALRAHKLFFINKDYIVKNGNVIIIDEFTGRMMEGRRYSDGLHQALEAKENLNVNNENQTLASTTFQNYFRMYKKLAGMTGTASTESEEFWGIYRLQVIQIPTNVPIKRIDLNDDIYSTEEAKFNAVIDFIIECHKKLQPVLVGTISIEKSEILSKLLTKKKIVHSVLNARYHEQEAYIIAQAGKPGAVTIATNMAGRGTDIQLGGNAEMLAKTELANISNKQEKELKYKQLVDQVKQDKQRVIDAGGLCIIGTERHESRRIDNQLRGRSGRQGDPGLSKFFLSLDDDLLRIFGSDRIKNILQKLGMKKDEAIQHKWISKAIEKAQYKVESRNFDIRKSLLRFDDVINEQRKVIFEQRTKILDSESYDLSSIYQSLNQEIINSIIQEKYCNLSKETIEILSSEITKIYGVNIDINKINTFELKDQIIDYLNNVANDLLLNKAQIFTKYHENLWNFAVKKVMMMSLDYLWREHLSALDCLKCGINLRSIAQKDPLNEFKIEAFSMLQTMLSKFYEMIIQKLSHLELKNEAPLKSQFLVNYSSFFNKVSRNEKCPCGSGKKYKHCHGYQ</sequence>
<name>A0A9Q9C130_9RICK</name>
<evidence type="ECO:0000256" key="7">
    <source>
        <dbReference type="ARBA" id="ARBA00022723"/>
    </source>
</evidence>
<dbReference type="EMBL" id="CP089286">
    <property type="protein sequence ID" value="UTO55785.1"/>
    <property type="molecule type" value="Genomic_DNA"/>
</dbReference>
<evidence type="ECO:0000256" key="9">
    <source>
        <dbReference type="ARBA" id="ARBA00022833"/>
    </source>
</evidence>
<dbReference type="HAMAP" id="MF_01382">
    <property type="entry name" value="SecA"/>
    <property type="match status" value="1"/>
</dbReference>
<evidence type="ECO:0000256" key="1">
    <source>
        <dbReference type="ARBA" id="ARBA00001947"/>
    </source>
</evidence>
<dbReference type="CDD" id="cd18803">
    <property type="entry name" value="SF2_C_secA"/>
    <property type="match status" value="1"/>
</dbReference>
<dbReference type="FunFam" id="3.90.1440.10:FF:000001">
    <property type="entry name" value="Preprotein translocase subunit SecA"/>
    <property type="match status" value="1"/>
</dbReference>
<gene>
    <name evidence="15 19" type="primary">secA</name>
    <name evidence="20" type="ORF">LUA81_01775</name>
    <name evidence="19" type="ORF">LUA82_01790</name>
</gene>
<dbReference type="FunFam" id="3.40.50.300:FF:000334">
    <property type="entry name" value="Protein translocase subunit SecA"/>
    <property type="match status" value="1"/>
</dbReference>
<dbReference type="NCBIfam" id="TIGR00963">
    <property type="entry name" value="secA"/>
    <property type="match status" value="1"/>
</dbReference>
<dbReference type="GO" id="GO:0005524">
    <property type="term" value="F:ATP binding"/>
    <property type="evidence" value="ECO:0007669"/>
    <property type="project" value="UniProtKB-UniRule"/>
</dbReference>
<keyword evidence="3 15" id="KW-0813">Transport</keyword>
<keyword evidence="13 15" id="KW-0811">Translocation</keyword>
<dbReference type="InterPro" id="IPR020937">
    <property type="entry name" value="SecA_CS"/>
</dbReference>
<dbReference type="GO" id="GO:0005829">
    <property type="term" value="C:cytosol"/>
    <property type="evidence" value="ECO:0007669"/>
    <property type="project" value="TreeGrafter"/>
</dbReference>
<keyword evidence="4 15" id="KW-1003">Cell membrane</keyword>
<feature type="domain" description="Helicase ATP-binding" evidence="16">
    <location>
        <begin position="88"/>
        <end position="246"/>
    </location>
</feature>
<feature type="domain" description="SecA family profile" evidence="18">
    <location>
        <begin position="2"/>
        <end position="612"/>
    </location>
</feature>
<dbReference type="PANTHER" id="PTHR30612">
    <property type="entry name" value="SECA INNER MEMBRANE COMPONENT OF SEC PROTEIN SECRETION SYSTEM"/>
    <property type="match status" value="1"/>
</dbReference>
<dbReference type="Proteomes" id="UP001059985">
    <property type="component" value="Chromosome"/>
</dbReference>
<evidence type="ECO:0000256" key="6">
    <source>
        <dbReference type="ARBA" id="ARBA00022519"/>
    </source>
</evidence>
<keyword evidence="8 15" id="KW-0547">Nucleotide-binding</keyword>
<keyword evidence="14 15" id="KW-0472">Membrane</keyword>
<reference evidence="19" key="1">
    <citation type="journal article" date="2022" name="Microorganisms">
        <title>Assembly and Comparison of Ca. Neoehrlichia mikurensis Genomes.</title>
        <authorList>
            <person name="Azagi T."/>
            <person name="Dirks R.P."/>
            <person name="Yebra-Pimentel E.S."/>
            <person name="Schaap P.J."/>
            <person name="Koehorst J.J."/>
            <person name="Esser H.J."/>
            <person name="Sprong H."/>
        </authorList>
    </citation>
    <scope>NUCLEOTIDE SEQUENCE</scope>
    <source>
        <strain evidence="20">18-2804</strain>
        <strain evidence="19">18-2837</strain>
    </source>
</reference>
<dbReference type="Pfam" id="PF07516">
    <property type="entry name" value="SecA_SW"/>
    <property type="match status" value="1"/>
</dbReference>
<dbReference type="GO" id="GO:0005886">
    <property type="term" value="C:plasma membrane"/>
    <property type="evidence" value="ECO:0007669"/>
    <property type="project" value="UniProtKB-SubCell"/>
</dbReference>
<comment type="cofactor">
    <cofactor evidence="1">
        <name>Zn(2+)</name>
        <dbReference type="ChEBI" id="CHEBI:29105"/>
    </cofactor>
</comment>